<evidence type="ECO:0000313" key="4">
    <source>
        <dbReference type="EMBL" id="HIY69597.1"/>
    </source>
</evidence>
<reference evidence="4" key="1">
    <citation type="journal article" date="2021" name="PeerJ">
        <title>Extensive microbial diversity within the chicken gut microbiome revealed by metagenomics and culture.</title>
        <authorList>
            <person name="Gilroy R."/>
            <person name="Ravi A."/>
            <person name="Getino M."/>
            <person name="Pursley I."/>
            <person name="Horton D.L."/>
            <person name="Alikhan N.F."/>
            <person name="Baker D."/>
            <person name="Gharbi K."/>
            <person name="Hall N."/>
            <person name="Watson M."/>
            <person name="Adriaenssens E.M."/>
            <person name="Foster-Nyarko E."/>
            <person name="Jarju S."/>
            <person name="Secka A."/>
            <person name="Antonio M."/>
            <person name="Oren A."/>
            <person name="Chaudhuri R.R."/>
            <person name="La Ragione R."/>
            <person name="Hildebrand F."/>
            <person name="Pallen M.J."/>
        </authorList>
    </citation>
    <scope>NUCLEOTIDE SEQUENCE</scope>
    <source>
        <strain evidence="4">5134</strain>
    </source>
</reference>
<evidence type="ECO:0000256" key="2">
    <source>
        <dbReference type="SAM" id="Phobius"/>
    </source>
</evidence>
<dbReference type="InterPro" id="IPR052173">
    <property type="entry name" value="Beta-lactam_resp_regulator"/>
</dbReference>
<gene>
    <name evidence="4" type="ORF">H9828_09300</name>
</gene>
<evidence type="ECO:0000256" key="1">
    <source>
        <dbReference type="SAM" id="MobiDB-lite"/>
    </source>
</evidence>
<keyword evidence="2" id="KW-0812">Transmembrane</keyword>
<dbReference type="CDD" id="cd07341">
    <property type="entry name" value="M56_BlaR1_MecR1_like"/>
    <property type="match status" value="1"/>
</dbReference>
<dbReference type="PANTHER" id="PTHR34978">
    <property type="entry name" value="POSSIBLE SENSOR-TRANSDUCER PROTEIN BLAR"/>
    <property type="match status" value="1"/>
</dbReference>
<feature type="region of interest" description="Disordered" evidence="1">
    <location>
        <begin position="546"/>
        <end position="566"/>
    </location>
</feature>
<dbReference type="AlphaFoldDB" id="A0A9D1Z2E5"/>
<accession>A0A9D1Z2E5</accession>
<organism evidence="4 5">
    <name type="scientific">Candidatus Alistipes intestinigallinarum</name>
    <dbReference type="NCBI Taxonomy" id="2838440"/>
    <lineage>
        <taxon>Bacteria</taxon>
        <taxon>Pseudomonadati</taxon>
        <taxon>Bacteroidota</taxon>
        <taxon>Bacteroidia</taxon>
        <taxon>Bacteroidales</taxon>
        <taxon>Rikenellaceae</taxon>
        <taxon>Alistipes</taxon>
    </lineage>
</organism>
<dbReference type="Gene3D" id="2.170.130.10">
    <property type="entry name" value="TonB-dependent receptor, plug domain"/>
    <property type="match status" value="1"/>
</dbReference>
<dbReference type="EMBL" id="DXDA01000069">
    <property type="protein sequence ID" value="HIY69597.1"/>
    <property type="molecule type" value="Genomic_DNA"/>
</dbReference>
<keyword evidence="4" id="KW-0675">Receptor</keyword>
<feature type="domain" description="Peptidase M56" evidence="3">
    <location>
        <begin position="148"/>
        <end position="256"/>
    </location>
</feature>
<feature type="transmembrane region" description="Helical" evidence="2">
    <location>
        <begin position="38"/>
        <end position="58"/>
    </location>
</feature>
<dbReference type="InterPro" id="IPR008756">
    <property type="entry name" value="Peptidase_M56"/>
</dbReference>
<dbReference type="InterPro" id="IPR037066">
    <property type="entry name" value="Plug_dom_sf"/>
</dbReference>
<proteinExistence type="predicted"/>
<reference evidence="4" key="2">
    <citation type="submission" date="2021-04" db="EMBL/GenBank/DDBJ databases">
        <authorList>
            <person name="Gilroy R."/>
        </authorList>
    </citation>
    <scope>NUCLEOTIDE SEQUENCE</scope>
    <source>
        <strain evidence="4">5134</strain>
    </source>
</reference>
<name>A0A9D1Z2E5_9BACT</name>
<dbReference type="SUPFAM" id="SSF56935">
    <property type="entry name" value="Porins"/>
    <property type="match status" value="1"/>
</dbReference>
<feature type="transmembrane region" description="Helical" evidence="2">
    <location>
        <begin position="92"/>
        <end position="116"/>
    </location>
</feature>
<dbReference type="Pfam" id="PF05569">
    <property type="entry name" value="Peptidase_M56"/>
    <property type="match status" value="1"/>
</dbReference>
<sequence>MCYEWTIYSLKVGACLAVFYLFFKLLLSRETFHRFNRIVVLGAMLLSFVLPLCVITVWRELPLLPAVPVFEMGEVAPEPALPAARPFPWKTLVGVLFVTGAAATCLHTLWSLVAVVRVIRRGRRERLDDGTILVRLPQRVTPFSWGRYIVISEEDLADNGAAILAHERAHVRLHHSVDLLVTDLAGCLQWFNPAMWLLRRELRAIHEYEADAAVLAGGVDAKSYQMLLIRKAVGGRWYSVANSFNHSKLKNRITMMLRKRSSRRTEARALLLLPLVGLALGAFAETRYVVPAAYKDTQNRITKNEMRAEIGPDTIIIRGTKATMDPAKTPMVIINGSKTDAKALDTLRPERIASVSVLKDSLSRATYGEEAKNGVIVVTLKKPGETAAASENNAYGTQVTTSPDGNTMSISISGSPSQASLSASGLEGNPMIVVDGERYSGSLNDLDVQQIRSMSIYKGNIPEKYRQYLGPENEGVIEIITKRAAQSAEKLRNYFQSDEWKQMQQKLAQSEKYFESEEWKRAQQSLEELGKLGQLGDLEQLNGTMSGFRTISPAHSATDGDDPSSPACNTVVGGRGGMVVTGPDVMSKTRSDDNGSVSVAKGRVTADFSEIEESEYQIEINGKPATKSDLERIEPGKIRRVELIRNDATPGKQGILRVRTRK</sequence>
<evidence type="ECO:0000313" key="5">
    <source>
        <dbReference type="Proteomes" id="UP000886844"/>
    </source>
</evidence>
<comment type="caution">
    <text evidence="4">The sequence shown here is derived from an EMBL/GenBank/DDBJ whole genome shotgun (WGS) entry which is preliminary data.</text>
</comment>
<evidence type="ECO:0000259" key="3">
    <source>
        <dbReference type="Pfam" id="PF05569"/>
    </source>
</evidence>
<keyword evidence="2" id="KW-0472">Membrane</keyword>
<feature type="compositionally biased region" description="Polar residues" evidence="1">
    <location>
        <begin position="546"/>
        <end position="555"/>
    </location>
</feature>
<keyword evidence="2" id="KW-1133">Transmembrane helix</keyword>
<protein>
    <submittedName>
        <fullName evidence="4">TonB-dependent receptor plug domain-containing protein</fullName>
    </submittedName>
</protein>
<feature type="transmembrane region" description="Helical" evidence="2">
    <location>
        <begin position="269"/>
        <end position="290"/>
    </location>
</feature>
<feature type="transmembrane region" description="Helical" evidence="2">
    <location>
        <begin position="6"/>
        <end position="26"/>
    </location>
</feature>
<dbReference type="PANTHER" id="PTHR34978:SF3">
    <property type="entry name" value="SLR0241 PROTEIN"/>
    <property type="match status" value="1"/>
</dbReference>
<dbReference type="Proteomes" id="UP000886844">
    <property type="component" value="Unassembled WGS sequence"/>
</dbReference>